<organism evidence="2 3">
    <name type="scientific">Microbacterium foliorum</name>
    <dbReference type="NCBI Taxonomy" id="104336"/>
    <lineage>
        <taxon>Bacteria</taxon>
        <taxon>Bacillati</taxon>
        <taxon>Actinomycetota</taxon>
        <taxon>Actinomycetes</taxon>
        <taxon>Micrococcales</taxon>
        <taxon>Microbacteriaceae</taxon>
        <taxon>Microbacterium</taxon>
    </lineage>
</organism>
<feature type="region of interest" description="Disordered" evidence="1">
    <location>
        <begin position="1"/>
        <end position="38"/>
    </location>
</feature>
<dbReference type="RefSeq" id="WP_140036537.1">
    <property type="nucleotide sequence ID" value="NZ_CP041040.1"/>
</dbReference>
<evidence type="ECO:0000256" key="1">
    <source>
        <dbReference type="SAM" id="MobiDB-lite"/>
    </source>
</evidence>
<dbReference type="Pfam" id="PF10009">
    <property type="entry name" value="DUF2252"/>
    <property type="match status" value="1"/>
</dbReference>
<dbReference type="OrthoDB" id="1491115at2"/>
<accession>A0A4Y5YNB7</accession>
<dbReference type="PANTHER" id="PTHR39441:SF1">
    <property type="entry name" value="DUF2252 DOMAIN-CONTAINING PROTEIN"/>
    <property type="match status" value="1"/>
</dbReference>
<dbReference type="EMBL" id="CP041040">
    <property type="protein sequence ID" value="QDE34267.1"/>
    <property type="molecule type" value="Genomic_DNA"/>
</dbReference>
<feature type="compositionally biased region" description="Basic and acidic residues" evidence="1">
    <location>
        <begin position="1"/>
        <end position="20"/>
    </location>
</feature>
<sequence length="474" mass="52575">MTRRSEVAKPFAERRDEGRAARSRMPRAQLGVWSPASDRPDPIDLLEEQGRSRVQELTPVRYARMAASPLAFYRGAALLMASDLASSAHTGIIAQLCGDAHLSNFGLFSTPERHLIFDINDFDETLPGPFEWDVKRLAASFAVAGRQRGFSAEEVRACVVAAAHGYRTAMRAASKSTVLDAWYDRLDAERARLSIREAHLDQRVGDEEVRRLDATIDKARRRDHRKAFKKLVRVVDGHLRIVSAPPLIVPVEDLIREAGRAADEADVMHQVLGAYRTTLGGERHPIAEYRYRHMARKVVGVGSVGTRAWVILLSGRDDDDPLLLQAKEAQASVLERFLGPSEYDDHAERVVRGQRVMQASSDIFLGWHSMVGLDGQRRDFYIRQLQDGKGAVDPDAMTVRGATLYARICGETLARAHSRSGDRVQIAGYLGRSDTFEEAIADFAAVYADQNDSDFLALQAALASGRLPHEHGSV</sequence>
<evidence type="ECO:0000313" key="2">
    <source>
        <dbReference type="EMBL" id="QDE34267.1"/>
    </source>
</evidence>
<proteinExistence type="predicted"/>
<gene>
    <name evidence="2" type="ORF">FIV50_05340</name>
</gene>
<dbReference type="PANTHER" id="PTHR39441">
    <property type="entry name" value="DUF2252 DOMAIN-CONTAINING PROTEIN"/>
    <property type="match status" value="1"/>
</dbReference>
<reference evidence="2 3" key="1">
    <citation type="submission" date="2019-06" db="EMBL/GenBank/DDBJ databases">
        <title>Complete genome of Microbacterium foliorum M2.</title>
        <authorList>
            <person name="Cao G."/>
        </authorList>
    </citation>
    <scope>NUCLEOTIDE SEQUENCE [LARGE SCALE GENOMIC DNA]</scope>
    <source>
        <strain evidence="2 3">M2</strain>
    </source>
</reference>
<dbReference type="AlphaFoldDB" id="A0A4Y5YNB7"/>
<dbReference type="Proteomes" id="UP000316125">
    <property type="component" value="Chromosome"/>
</dbReference>
<protein>
    <submittedName>
        <fullName evidence="2">DUF2252 domain-containing protein</fullName>
    </submittedName>
</protein>
<evidence type="ECO:0000313" key="3">
    <source>
        <dbReference type="Proteomes" id="UP000316125"/>
    </source>
</evidence>
<name>A0A4Y5YNB7_9MICO</name>
<dbReference type="InterPro" id="IPR018721">
    <property type="entry name" value="DUF2252"/>
</dbReference>